<reference evidence="2" key="1">
    <citation type="submission" date="2021-05" db="EMBL/GenBank/DDBJ databases">
        <authorList>
            <person name="Alioto T."/>
            <person name="Alioto T."/>
            <person name="Gomez Garrido J."/>
        </authorList>
    </citation>
    <scope>NUCLEOTIDE SEQUENCE</scope>
</reference>
<feature type="compositionally biased region" description="Low complexity" evidence="1">
    <location>
        <begin position="31"/>
        <end position="51"/>
    </location>
</feature>
<dbReference type="EMBL" id="HBUF01318402">
    <property type="protein sequence ID" value="CAG6694462.1"/>
    <property type="molecule type" value="Transcribed_RNA"/>
</dbReference>
<protein>
    <submittedName>
        <fullName evidence="2">Uncharacterized protein</fullName>
    </submittedName>
</protein>
<evidence type="ECO:0000256" key="1">
    <source>
        <dbReference type="SAM" id="MobiDB-lite"/>
    </source>
</evidence>
<name>A0A8D8TYE5_9HEMI</name>
<dbReference type="EMBL" id="HBUF01318401">
    <property type="protein sequence ID" value="CAG6694461.1"/>
    <property type="molecule type" value="Transcribed_RNA"/>
</dbReference>
<evidence type="ECO:0000313" key="2">
    <source>
        <dbReference type="EMBL" id="CAG6694462.1"/>
    </source>
</evidence>
<sequence>MTAQAPRYIPPHRQGTQFQAVYQPNFRQNFRPQQPQQQQHYQQRQQFNQKQPGNFRAPSNNFKNVWARPPPQFNRPTPMSGVSRNTNFNNIDFTEQEHDYQHEGHGHQEYTEHQEHQDHQEYYEEKHDEVEEAKNFRLEASEPQY</sequence>
<feature type="compositionally biased region" description="Polar residues" evidence="1">
    <location>
        <begin position="74"/>
        <end position="87"/>
    </location>
</feature>
<organism evidence="2">
    <name type="scientific">Cacopsylla melanoneura</name>
    <dbReference type="NCBI Taxonomy" id="428564"/>
    <lineage>
        <taxon>Eukaryota</taxon>
        <taxon>Metazoa</taxon>
        <taxon>Ecdysozoa</taxon>
        <taxon>Arthropoda</taxon>
        <taxon>Hexapoda</taxon>
        <taxon>Insecta</taxon>
        <taxon>Pterygota</taxon>
        <taxon>Neoptera</taxon>
        <taxon>Paraneoptera</taxon>
        <taxon>Hemiptera</taxon>
        <taxon>Sternorrhyncha</taxon>
        <taxon>Psylloidea</taxon>
        <taxon>Psyllidae</taxon>
        <taxon>Psyllinae</taxon>
        <taxon>Cacopsylla</taxon>
    </lineage>
</organism>
<dbReference type="AlphaFoldDB" id="A0A8D8TYE5"/>
<feature type="region of interest" description="Disordered" evidence="1">
    <location>
        <begin position="99"/>
        <end position="145"/>
    </location>
</feature>
<accession>A0A8D8TYE5</accession>
<proteinExistence type="predicted"/>
<feature type="region of interest" description="Disordered" evidence="1">
    <location>
        <begin position="31"/>
        <end position="87"/>
    </location>
</feature>